<evidence type="ECO:0000259" key="4">
    <source>
        <dbReference type="Pfam" id="PF02775"/>
    </source>
</evidence>
<dbReference type="InterPro" id="IPR012001">
    <property type="entry name" value="Thiamin_PyroP_enz_TPP-bd_dom"/>
</dbReference>
<evidence type="ECO:0000256" key="1">
    <source>
        <dbReference type="ARBA" id="ARBA00007812"/>
    </source>
</evidence>
<dbReference type="GO" id="GO:0009097">
    <property type="term" value="P:isoleucine biosynthetic process"/>
    <property type="evidence" value="ECO:0007669"/>
    <property type="project" value="TreeGrafter"/>
</dbReference>
<dbReference type="Proteomes" id="UP000298180">
    <property type="component" value="Unassembled WGS sequence"/>
</dbReference>
<protein>
    <submittedName>
        <fullName evidence="6">Thiamine pyrophosphate-requiring protein</fullName>
    </submittedName>
</protein>
<dbReference type="GO" id="GO:0009099">
    <property type="term" value="P:L-valine biosynthetic process"/>
    <property type="evidence" value="ECO:0007669"/>
    <property type="project" value="TreeGrafter"/>
</dbReference>
<dbReference type="OrthoDB" id="2254214at2"/>
<dbReference type="SUPFAM" id="SSF52518">
    <property type="entry name" value="Thiamin diphosphate-binding fold (THDP-binding)"/>
    <property type="match status" value="2"/>
</dbReference>
<name>A0A4Z0C4P8_9BURK</name>
<dbReference type="GO" id="GO:0050660">
    <property type="term" value="F:flavin adenine dinucleotide binding"/>
    <property type="evidence" value="ECO:0007669"/>
    <property type="project" value="TreeGrafter"/>
</dbReference>
<evidence type="ECO:0000256" key="3">
    <source>
        <dbReference type="SAM" id="MobiDB-lite"/>
    </source>
</evidence>
<dbReference type="EMBL" id="SMLM01000001">
    <property type="protein sequence ID" value="TFZ06586.1"/>
    <property type="molecule type" value="Genomic_DNA"/>
</dbReference>
<feature type="domain" description="Thiamine pyrophosphate enzyme TPP-binding" evidence="4">
    <location>
        <begin position="427"/>
        <end position="576"/>
    </location>
</feature>
<dbReference type="InterPro" id="IPR011766">
    <property type="entry name" value="TPP_enzyme_TPP-bd"/>
</dbReference>
<evidence type="ECO:0000256" key="2">
    <source>
        <dbReference type="ARBA" id="ARBA00023052"/>
    </source>
</evidence>
<dbReference type="Gene3D" id="3.40.50.970">
    <property type="match status" value="2"/>
</dbReference>
<dbReference type="GO" id="GO:0030976">
    <property type="term" value="F:thiamine pyrophosphate binding"/>
    <property type="evidence" value="ECO:0007669"/>
    <property type="project" value="InterPro"/>
</dbReference>
<gene>
    <name evidence="6" type="ORF">EZ313_08135</name>
</gene>
<dbReference type="AlphaFoldDB" id="A0A4Z0C4P8"/>
<dbReference type="PANTHER" id="PTHR18968">
    <property type="entry name" value="THIAMINE PYROPHOSPHATE ENZYMES"/>
    <property type="match status" value="1"/>
</dbReference>
<comment type="similarity">
    <text evidence="1">Belongs to the TPP enzyme family.</text>
</comment>
<sequence>MNDSSGARPTRKAAGADDATPQPTAAARLLTEAARLGIDCIFTNLGSDHPAFIEAFNAIEANGGAMPRIVVCPHEMTALSAAHGHAMKSRRPQMVLVHVDVGTQNLGSSIHNAARGRVPAVIVAGLSPVTVSGERTGARTEFIHYTQDSTRQHEIGGQYMKWSYEVRAAEMVDQVLLRSVQIAATVPEGPVYLTGAREVWEEPAAAPAQSLAHWNAVAPAVIPAADVRELSDALWSSRKPLVITTYLGRQPRAAEVLAELSRRIGIAVCEVNPQYVNCPGDHEHHVGYRRNSLVDEADLILMLDVDVPWIVSKVAPRSDARLFHLDCDALKAGMGFWHFPAERTWQAGSLAVLEQLLALPTPAKEPGRAERVQWIAAAREKLALPDLPVPADDAINVQQLSEAISRLVNDKTVIVFESPTATERVLHTLRMSRPGSYYANGGSGLGWSINAAIGLKLADPQAEVVTLVGDGSYVFGVPSSTYWVAETYGAPQLTIIFNNGGWHAPKVSTLLVHPQGAAKTSDRYWITTSARARLADIAAAAAGAAAFRVSHASELDATLQQALLTVRGGRSAVVEVMTLPISRQVLGAAPA</sequence>
<dbReference type="PANTHER" id="PTHR18968:SF164">
    <property type="entry name" value="PYRUVATE DECARBOXYLASE"/>
    <property type="match status" value="1"/>
</dbReference>
<comment type="caution">
    <text evidence="6">The sequence shown here is derived from an EMBL/GenBank/DDBJ whole genome shotgun (WGS) entry which is preliminary data.</text>
</comment>
<dbReference type="Pfam" id="PF02776">
    <property type="entry name" value="TPP_enzyme_N"/>
    <property type="match status" value="1"/>
</dbReference>
<dbReference type="SUPFAM" id="SSF52467">
    <property type="entry name" value="DHS-like NAD/FAD-binding domain"/>
    <property type="match status" value="1"/>
</dbReference>
<accession>A0A4Z0C4P8</accession>
<dbReference type="Pfam" id="PF02775">
    <property type="entry name" value="TPP_enzyme_C"/>
    <property type="match status" value="1"/>
</dbReference>
<dbReference type="CDD" id="cd07035">
    <property type="entry name" value="TPP_PYR_POX_like"/>
    <property type="match status" value="1"/>
</dbReference>
<keyword evidence="2" id="KW-0786">Thiamine pyrophosphate</keyword>
<dbReference type="InterPro" id="IPR029035">
    <property type="entry name" value="DHS-like_NAD/FAD-binding_dom"/>
</dbReference>
<dbReference type="NCBIfam" id="NF006203">
    <property type="entry name" value="PRK08327.1"/>
    <property type="match status" value="1"/>
</dbReference>
<keyword evidence="7" id="KW-1185">Reference proteome</keyword>
<evidence type="ECO:0000313" key="6">
    <source>
        <dbReference type="EMBL" id="TFZ06586.1"/>
    </source>
</evidence>
<dbReference type="InterPro" id="IPR029061">
    <property type="entry name" value="THDP-binding"/>
</dbReference>
<dbReference type="GO" id="GO:0003984">
    <property type="term" value="F:acetolactate synthase activity"/>
    <property type="evidence" value="ECO:0007669"/>
    <property type="project" value="TreeGrafter"/>
</dbReference>
<feature type="region of interest" description="Disordered" evidence="3">
    <location>
        <begin position="1"/>
        <end position="23"/>
    </location>
</feature>
<feature type="domain" description="Thiamine pyrophosphate enzyme N-terminal TPP-binding" evidence="5">
    <location>
        <begin position="26"/>
        <end position="143"/>
    </location>
</feature>
<dbReference type="GO" id="GO:0000287">
    <property type="term" value="F:magnesium ion binding"/>
    <property type="evidence" value="ECO:0007669"/>
    <property type="project" value="InterPro"/>
</dbReference>
<dbReference type="RefSeq" id="WP_135262672.1">
    <property type="nucleotide sequence ID" value="NZ_SMLM01000001.1"/>
</dbReference>
<evidence type="ECO:0000313" key="7">
    <source>
        <dbReference type="Proteomes" id="UP000298180"/>
    </source>
</evidence>
<dbReference type="GO" id="GO:0005948">
    <property type="term" value="C:acetolactate synthase complex"/>
    <property type="evidence" value="ECO:0007669"/>
    <property type="project" value="TreeGrafter"/>
</dbReference>
<dbReference type="CDD" id="cd02002">
    <property type="entry name" value="TPP_BFDC"/>
    <property type="match status" value="1"/>
</dbReference>
<proteinExistence type="inferred from homology"/>
<organism evidence="6 7">
    <name type="scientific">Ramlibacter henchirensis</name>
    <dbReference type="NCBI Taxonomy" id="204072"/>
    <lineage>
        <taxon>Bacteria</taxon>
        <taxon>Pseudomonadati</taxon>
        <taxon>Pseudomonadota</taxon>
        <taxon>Betaproteobacteria</taxon>
        <taxon>Burkholderiales</taxon>
        <taxon>Comamonadaceae</taxon>
        <taxon>Ramlibacter</taxon>
    </lineage>
</organism>
<dbReference type="Gene3D" id="3.40.50.1220">
    <property type="entry name" value="TPP-binding domain"/>
    <property type="match status" value="1"/>
</dbReference>
<evidence type="ECO:0000259" key="5">
    <source>
        <dbReference type="Pfam" id="PF02776"/>
    </source>
</evidence>
<reference evidence="6 7" key="1">
    <citation type="submission" date="2019-03" db="EMBL/GenBank/DDBJ databases">
        <title>Ramlibacter henchirensis DSM 14656, whole genome shotgun sequence.</title>
        <authorList>
            <person name="Zhang X."/>
            <person name="Feng G."/>
            <person name="Zhu H."/>
        </authorList>
    </citation>
    <scope>NUCLEOTIDE SEQUENCE [LARGE SCALE GENOMIC DNA]</scope>
    <source>
        <strain evidence="6 7">DSM 14656</strain>
    </source>
</reference>
<dbReference type="InterPro" id="IPR045229">
    <property type="entry name" value="TPP_enz"/>
</dbReference>
<dbReference type="PROSITE" id="PS00187">
    <property type="entry name" value="TPP_ENZYMES"/>
    <property type="match status" value="1"/>
</dbReference>
<dbReference type="InterPro" id="IPR000399">
    <property type="entry name" value="TPP-bd_CS"/>
</dbReference>